<sequence length="177" mass="20427">MALIKRLGNLLTADVHAILDLLEEPLVLLKQAIRDMDAEIEKQRQSLNALQKESVRLKEQKQLHDEELKQINQDLDLCFENKSADLARGLVKKKLQLKKLVQQTEQAIEALQKNQTELEAQLEDNLSKYESMCQQSELLMSRENSQVQSQKYSSNFHVTEDEIEIALLNEKQARSQS</sequence>
<accession>A0A545UEW5</accession>
<dbReference type="InterPro" id="IPR007157">
    <property type="entry name" value="PspA_VIPP1"/>
</dbReference>
<gene>
    <name evidence="3" type="ORF">FLL46_09300</name>
</gene>
<evidence type="ECO:0000313" key="3">
    <source>
        <dbReference type="EMBL" id="TQV87998.1"/>
    </source>
</evidence>
<comment type="similarity">
    <text evidence="1">Belongs to the PspA/Vipp/IM30 family.</text>
</comment>
<evidence type="ECO:0000256" key="2">
    <source>
        <dbReference type="SAM" id="Coils"/>
    </source>
</evidence>
<name>A0A545UEW5_9GAMM</name>
<keyword evidence="4" id="KW-1185">Reference proteome</keyword>
<organism evidence="3 4">
    <name type="scientific">Aliikangiella coralliicola</name>
    <dbReference type="NCBI Taxonomy" id="2592383"/>
    <lineage>
        <taxon>Bacteria</taxon>
        <taxon>Pseudomonadati</taxon>
        <taxon>Pseudomonadota</taxon>
        <taxon>Gammaproteobacteria</taxon>
        <taxon>Oceanospirillales</taxon>
        <taxon>Pleioneaceae</taxon>
        <taxon>Aliikangiella</taxon>
    </lineage>
</organism>
<keyword evidence="2" id="KW-0175">Coiled coil</keyword>
<comment type="caution">
    <text evidence="3">The sequence shown here is derived from an EMBL/GenBank/DDBJ whole genome shotgun (WGS) entry which is preliminary data.</text>
</comment>
<dbReference type="EMBL" id="VIKS01000005">
    <property type="protein sequence ID" value="TQV87998.1"/>
    <property type="molecule type" value="Genomic_DNA"/>
</dbReference>
<evidence type="ECO:0000256" key="1">
    <source>
        <dbReference type="ARBA" id="ARBA00043985"/>
    </source>
</evidence>
<evidence type="ECO:0000313" key="4">
    <source>
        <dbReference type="Proteomes" id="UP000315439"/>
    </source>
</evidence>
<feature type="coiled-coil region" evidence="2">
    <location>
        <begin position="26"/>
        <end position="128"/>
    </location>
</feature>
<dbReference type="Proteomes" id="UP000315439">
    <property type="component" value="Unassembled WGS sequence"/>
</dbReference>
<dbReference type="AlphaFoldDB" id="A0A545UEW5"/>
<reference evidence="3 4" key="1">
    <citation type="submission" date="2019-07" db="EMBL/GenBank/DDBJ databases">
        <title>Draft genome for Aliikangiella sp. M105.</title>
        <authorList>
            <person name="Wang G."/>
        </authorList>
    </citation>
    <scope>NUCLEOTIDE SEQUENCE [LARGE SCALE GENOMIC DNA]</scope>
    <source>
        <strain evidence="3 4">M105</strain>
    </source>
</reference>
<evidence type="ECO:0008006" key="5">
    <source>
        <dbReference type="Google" id="ProtNLM"/>
    </source>
</evidence>
<dbReference type="OrthoDB" id="5567812at2"/>
<protein>
    <recommendedName>
        <fullName evidence="5">PspA/IM30 family protein</fullName>
    </recommendedName>
</protein>
<dbReference type="Pfam" id="PF04012">
    <property type="entry name" value="PspA_IM30"/>
    <property type="match status" value="1"/>
</dbReference>
<dbReference type="RefSeq" id="WP_142893239.1">
    <property type="nucleotide sequence ID" value="NZ_ML660163.1"/>
</dbReference>
<proteinExistence type="inferred from homology"/>